<evidence type="ECO:0000256" key="1">
    <source>
        <dbReference type="ARBA" id="ARBA00006739"/>
    </source>
</evidence>
<evidence type="ECO:0000256" key="3">
    <source>
        <dbReference type="ARBA" id="ARBA00022679"/>
    </source>
</evidence>
<keyword evidence="3 5" id="KW-0808">Transferase</keyword>
<accession>A0A1Z8BBZ1</accession>
<sequence>MKIGIVILNWNGLELLKTYLPSVVEHSKNHVIYLADNASTDDSIKWTQKTFPEVKIIAMNENRGYAGGYNVALKKVEEEVVCLLNSDVTVTSGWCDAIATRFEKDTQLAACQPKILDDKKRDHFEYAGAAGGFLDRYAYPYCRGRIFNTIEKDEGQYDNVVDLHWASGACLFLRISCYNEVGAMDEDYFAHQEEIDLCWRLRHAGYIISYEPSSTVYHLGGGTLNSLNPRKTFYNFRNSLYNIVKNDHSSKWLWILFVRMILDGIAAIKFLYALQWNHFVAVLKAHFNFYLNLRKVWKKRQKVKSFTNYKIARNNDLSIVFQYFIKGNKTYNNNVD</sequence>
<dbReference type="CDD" id="cd04186">
    <property type="entry name" value="GT_2_like_c"/>
    <property type="match status" value="1"/>
</dbReference>
<dbReference type="PANTHER" id="PTHR43179">
    <property type="entry name" value="RHAMNOSYLTRANSFERASE WBBL"/>
    <property type="match status" value="1"/>
</dbReference>
<feature type="domain" description="Glycosyltransferase 2-like" evidence="4">
    <location>
        <begin position="5"/>
        <end position="124"/>
    </location>
</feature>
<comment type="similarity">
    <text evidence="1">Belongs to the glycosyltransferase 2 family.</text>
</comment>
<organism evidence="5 6">
    <name type="scientific">Nonlabens dokdonensis</name>
    <dbReference type="NCBI Taxonomy" id="328515"/>
    <lineage>
        <taxon>Bacteria</taxon>
        <taxon>Pseudomonadati</taxon>
        <taxon>Bacteroidota</taxon>
        <taxon>Flavobacteriia</taxon>
        <taxon>Flavobacteriales</taxon>
        <taxon>Flavobacteriaceae</taxon>
        <taxon>Nonlabens</taxon>
    </lineage>
</organism>
<dbReference type="Pfam" id="PF00535">
    <property type="entry name" value="Glycos_transf_2"/>
    <property type="match status" value="1"/>
</dbReference>
<comment type="caution">
    <text evidence="5">The sequence shown here is derived from an EMBL/GenBank/DDBJ whole genome shotgun (WGS) entry which is preliminary data.</text>
</comment>
<dbReference type="Gene3D" id="3.90.550.10">
    <property type="entry name" value="Spore Coat Polysaccharide Biosynthesis Protein SpsA, Chain A"/>
    <property type="match status" value="1"/>
</dbReference>
<dbReference type="PANTHER" id="PTHR43179:SF12">
    <property type="entry name" value="GALACTOFURANOSYLTRANSFERASE GLFT2"/>
    <property type="match status" value="1"/>
</dbReference>
<evidence type="ECO:0000313" key="5">
    <source>
        <dbReference type="EMBL" id="OUS20089.1"/>
    </source>
</evidence>
<dbReference type="InterPro" id="IPR001173">
    <property type="entry name" value="Glyco_trans_2-like"/>
</dbReference>
<dbReference type="Proteomes" id="UP000196102">
    <property type="component" value="Unassembled WGS sequence"/>
</dbReference>
<dbReference type="AlphaFoldDB" id="A0A1Z8BBZ1"/>
<gene>
    <name evidence="5" type="ORF">A9Q93_01895</name>
</gene>
<evidence type="ECO:0000256" key="2">
    <source>
        <dbReference type="ARBA" id="ARBA00022676"/>
    </source>
</evidence>
<proteinExistence type="inferred from homology"/>
<keyword evidence="2" id="KW-0328">Glycosyltransferase</keyword>
<dbReference type="GO" id="GO:0016757">
    <property type="term" value="F:glycosyltransferase activity"/>
    <property type="evidence" value="ECO:0007669"/>
    <property type="project" value="UniProtKB-KW"/>
</dbReference>
<name>A0A1Z8BBZ1_9FLAO</name>
<protein>
    <submittedName>
        <fullName evidence="5">dTDP-Rha--alpha-D-GlcNAc-pyrophosphate polyprenol alpha-3-L-rhamnosyltransferase</fullName>
    </submittedName>
</protein>
<dbReference type="SUPFAM" id="SSF53448">
    <property type="entry name" value="Nucleotide-diphospho-sugar transferases"/>
    <property type="match status" value="1"/>
</dbReference>
<dbReference type="RefSeq" id="WP_303685689.1">
    <property type="nucleotide sequence ID" value="NZ_CAJXYO010000024.1"/>
</dbReference>
<dbReference type="InterPro" id="IPR029044">
    <property type="entry name" value="Nucleotide-diphossugar_trans"/>
</dbReference>
<evidence type="ECO:0000313" key="6">
    <source>
        <dbReference type="Proteomes" id="UP000196102"/>
    </source>
</evidence>
<dbReference type="EMBL" id="MAAX01000029">
    <property type="protein sequence ID" value="OUS20089.1"/>
    <property type="molecule type" value="Genomic_DNA"/>
</dbReference>
<reference evidence="5 6" key="1">
    <citation type="journal article" date="2017" name="Proc. Natl. Acad. Sci. U.S.A.">
        <title>Simulation of Deepwater Horizon oil plume reveals substrate specialization within a complex community of hydrocarbon-degraders.</title>
        <authorList>
            <person name="Hu P."/>
            <person name="Dubinsky E.A."/>
            <person name="Probst A.J."/>
            <person name="Wang J."/>
            <person name="Sieber C.M.K."/>
            <person name="Tom L.M."/>
            <person name="Gardinali P."/>
            <person name="Banfield J.F."/>
            <person name="Atlas R.M."/>
            <person name="Andersen G.L."/>
        </authorList>
    </citation>
    <scope>NUCLEOTIDE SEQUENCE [LARGE SCALE GENOMIC DNA]</scope>
    <source>
        <strain evidence="5">35_9_T64</strain>
    </source>
</reference>
<evidence type="ECO:0000259" key="4">
    <source>
        <dbReference type="Pfam" id="PF00535"/>
    </source>
</evidence>